<dbReference type="PANTHER" id="PTHR46036">
    <property type="entry name" value="LACTOYLGLUTATHIONE LYASE"/>
    <property type="match status" value="1"/>
</dbReference>
<protein>
    <recommendedName>
        <fullName evidence="3">Aldoketomutase</fullName>
    </recommendedName>
    <alternativeName>
        <fullName evidence="2">Ketone-aldehyde mutase</fullName>
    </alternativeName>
    <alternativeName>
        <fullName evidence="4">Methylglyoxalase</fullName>
    </alternativeName>
    <alternativeName>
        <fullName evidence="5">S-D-lactoylglutathione methylglyoxal lyase</fullName>
    </alternativeName>
</protein>
<evidence type="ECO:0000259" key="6">
    <source>
        <dbReference type="PROSITE" id="PS51819"/>
    </source>
</evidence>
<dbReference type="EMBL" id="WHNX01000003">
    <property type="protein sequence ID" value="MPW24610.1"/>
    <property type="molecule type" value="Genomic_DNA"/>
</dbReference>
<dbReference type="GO" id="GO:0019243">
    <property type="term" value="P:methylglyoxal catabolic process to D-lactate via S-lactoyl-glutathione"/>
    <property type="evidence" value="ECO:0007669"/>
    <property type="project" value="TreeGrafter"/>
</dbReference>
<evidence type="ECO:0000256" key="2">
    <source>
        <dbReference type="ARBA" id="ARBA00030291"/>
    </source>
</evidence>
<keyword evidence="1" id="KW-0479">Metal-binding</keyword>
<evidence type="ECO:0000313" key="7">
    <source>
        <dbReference type="EMBL" id="MPW24610.1"/>
    </source>
</evidence>
<dbReference type="PROSITE" id="PS00934">
    <property type="entry name" value="GLYOXALASE_I_1"/>
    <property type="match status" value="1"/>
</dbReference>
<evidence type="ECO:0000256" key="1">
    <source>
        <dbReference type="ARBA" id="ARBA00022723"/>
    </source>
</evidence>
<keyword evidence="7" id="KW-0456">Lyase</keyword>
<dbReference type="Gene3D" id="3.10.180.10">
    <property type="entry name" value="2,3-Dihydroxybiphenyl 1,2-Dioxygenase, domain 1"/>
    <property type="match status" value="1"/>
</dbReference>
<reference evidence="7 8" key="1">
    <citation type="submission" date="2019-10" db="EMBL/GenBank/DDBJ databases">
        <title>Alkalibaculum tamaniensis sp.nov., a new alkaliphilic acetogen, isolated on methoxylated aromatics from a mud volcano.</title>
        <authorList>
            <person name="Khomyakova M.A."/>
            <person name="Merkel A.Y."/>
            <person name="Bonch-Osmolovskaya E.A."/>
            <person name="Slobodkin A.I."/>
        </authorList>
    </citation>
    <scope>NUCLEOTIDE SEQUENCE [LARGE SCALE GENOMIC DNA]</scope>
    <source>
        <strain evidence="7 8">M08DMB</strain>
    </source>
</reference>
<comment type="caution">
    <text evidence="7">The sequence shown here is derived from an EMBL/GenBank/DDBJ whole genome shotgun (WGS) entry which is preliminary data.</text>
</comment>
<dbReference type="InterPro" id="IPR018146">
    <property type="entry name" value="Glyoxalase_1_CS"/>
</dbReference>
<dbReference type="GO" id="GO:0005737">
    <property type="term" value="C:cytoplasm"/>
    <property type="evidence" value="ECO:0007669"/>
    <property type="project" value="TreeGrafter"/>
</dbReference>
<dbReference type="PROSITE" id="PS51819">
    <property type="entry name" value="VOC"/>
    <property type="match status" value="1"/>
</dbReference>
<dbReference type="GO" id="GO:0046872">
    <property type="term" value="F:metal ion binding"/>
    <property type="evidence" value="ECO:0007669"/>
    <property type="project" value="UniProtKB-KW"/>
</dbReference>
<accession>A0A6A7K5D9</accession>
<evidence type="ECO:0000256" key="3">
    <source>
        <dbReference type="ARBA" id="ARBA00030892"/>
    </source>
</evidence>
<evidence type="ECO:0000313" key="8">
    <source>
        <dbReference type="Proteomes" id="UP000440004"/>
    </source>
</evidence>
<feature type="domain" description="VOC" evidence="6">
    <location>
        <begin position="4"/>
        <end position="126"/>
    </location>
</feature>
<proteinExistence type="predicted"/>
<dbReference type="GO" id="GO:0004462">
    <property type="term" value="F:lactoylglutathione lyase activity"/>
    <property type="evidence" value="ECO:0007669"/>
    <property type="project" value="InterPro"/>
</dbReference>
<evidence type="ECO:0000256" key="4">
    <source>
        <dbReference type="ARBA" id="ARBA00032460"/>
    </source>
</evidence>
<dbReference type="InterPro" id="IPR037523">
    <property type="entry name" value="VOC_core"/>
</dbReference>
<sequence>MDYEIVHTCIRVLNLEKSMEFYEKALGFKVVKRKDFKDEKFTLVFMSDGKSAHELELTYNYDREEPYDIGNGYSHLALVVDDLKKSHEEHSKGEYKVTKLNGLPGAPVRFYFIFDPDGYSIEIIQK</sequence>
<dbReference type="Pfam" id="PF00903">
    <property type="entry name" value="Glyoxalase"/>
    <property type="match status" value="1"/>
</dbReference>
<keyword evidence="8" id="KW-1185">Reference proteome</keyword>
<evidence type="ECO:0000256" key="5">
    <source>
        <dbReference type="ARBA" id="ARBA00033298"/>
    </source>
</evidence>
<dbReference type="InterPro" id="IPR029068">
    <property type="entry name" value="Glyas_Bleomycin-R_OHBP_Dase"/>
</dbReference>
<dbReference type="RefSeq" id="WP_152801268.1">
    <property type="nucleotide sequence ID" value="NZ_WHNX01000003.1"/>
</dbReference>
<dbReference type="Proteomes" id="UP000440004">
    <property type="component" value="Unassembled WGS sequence"/>
</dbReference>
<dbReference type="PANTHER" id="PTHR46036:SF5">
    <property type="entry name" value="LACTOYLGLUTATHIONE LYASE"/>
    <property type="match status" value="1"/>
</dbReference>
<dbReference type="SUPFAM" id="SSF54593">
    <property type="entry name" value="Glyoxalase/Bleomycin resistance protein/Dihydroxybiphenyl dioxygenase"/>
    <property type="match status" value="1"/>
</dbReference>
<dbReference type="InterPro" id="IPR004360">
    <property type="entry name" value="Glyas_Fos-R_dOase_dom"/>
</dbReference>
<name>A0A6A7K5D9_9FIRM</name>
<dbReference type="AlphaFoldDB" id="A0A6A7K5D9"/>
<gene>
    <name evidence="7" type="ORF">GC105_02230</name>
</gene>
<organism evidence="7 8">
    <name type="scientific">Alkalibaculum sporogenes</name>
    <dbReference type="NCBI Taxonomy" id="2655001"/>
    <lineage>
        <taxon>Bacteria</taxon>
        <taxon>Bacillati</taxon>
        <taxon>Bacillota</taxon>
        <taxon>Clostridia</taxon>
        <taxon>Eubacteriales</taxon>
        <taxon>Eubacteriaceae</taxon>
        <taxon>Alkalibaculum</taxon>
    </lineage>
</organism>